<evidence type="ECO:0000313" key="2">
    <source>
        <dbReference type="EMBL" id="KIM83577.1"/>
    </source>
</evidence>
<name>A0A0C3C1V5_PILCF</name>
<dbReference type="InParanoid" id="A0A0C3C1V5"/>
<evidence type="ECO:0000256" key="1">
    <source>
        <dbReference type="SAM" id="MobiDB-lite"/>
    </source>
</evidence>
<reference evidence="2 3" key="1">
    <citation type="submission" date="2014-04" db="EMBL/GenBank/DDBJ databases">
        <authorList>
            <consortium name="DOE Joint Genome Institute"/>
            <person name="Kuo A."/>
            <person name="Tarkka M."/>
            <person name="Buscot F."/>
            <person name="Kohler A."/>
            <person name="Nagy L.G."/>
            <person name="Floudas D."/>
            <person name="Copeland A."/>
            <person name="Barry K.W."/>
            <person name="Cichocki N."/>
            <person name="Veneault-Fourrey C."/>
            <person name="LaButti K."/>
            <person name="Lindquist E.A."/>
            <person name="Lipzen A."/>
            <person name="Lundell T."/>
            <person name="Morin E."/>
            <person name="Murat C."/>
            <person name="Sun H."/>
            <person name="Tunlid A."/>
            <person name="Henrissat B."/>
            <person name="Grigoriev I.V."/>
            <person name="Hibbett D.S."/>
            <person name="Martin F."/>
            <person name="Nordberg H.P."/>
            <person name="Cantor M.N."/>
            <person name="Hua S.X."/>
        </authorList>
    </citation>
    <scope>NUCLEOTIDE SEQUENCE [LARGE SCALE GENOMIC DNA]</scope>
    <source>
        <strain evidence="2 3">F 1598</strain>
    </source>
</reference>
<feature type="compositionally biased region" description="Low complexity" evidence="1">
    <location>
        <begin position="200"/>
        <end position="228"/>
    </location>
</feature>
<dbReference type="OrthoDB" id="3071161at2759"/>
<keyword evidence="3" id="KW-1185">Reference proteome</keyword>
<dbReference type="Proteomes" id="UP000054166">
    <property type="component" value="Unassembled WGS sequence"/>
</dbReference>
<protein>
    <submittedName>
        <fullName evidence="2">Uncharacterized protein</fullName>
    </submittedName>
</protein>
<dbReference type="STRING" id="765440.A0A0C3C1V5"/>
<feature type="compositionally biased region" description="Polar residues" evidence="1">
    <location>
        <begin position="173"/>
        <end position="182"/>
    </location>
</feature>
<reference evidence="3" key="2">
    <citation type="submission" date="2015-01" db="EMBL/GenBank/DDBJ databases">
        <title>Evolutionary Origins and Diversification of the Mycorrhizal Mutualists.</title>
        <authorList>
            <consortium name="DOE Joint Genome Institute"/>
            <consortium name="Mycorrhizal Genomics Consortium"/>
            <person name="Kohler A."/>
            <person name="Kuo A."/>
            <person name="Nagy L.G."/>
            <person name="Floudas D."/>
            <person name="Copeland A."/>
            <person name="Barry K.W."/>
            <person name="Cichocki N."/>
            <person name="Veneault-Fourrey C."/>
            <person name="LaButti K."/>
            <person name="Lindquist E.A."/>
            <person name="Lipzen A."/>
            <person name="Lundell T."/>
            <person name="Morin E."/>
            <person name="Murat C."/>
            <person name="Riley R."/>
            <person name="Ohm R."/>
            <person name="Sun H."/>
            <person name="Tunlid A."/>
            <person name="Henrissat B."/>
            <person name="Grigoriev I.V."/>
            <person name="Hibbett D.S."/>
            <person name="Martin F."/>
        </authorList>
    </citation>
    <scope>NUCLEOTIDE SEQUENCE [LARGE SCALE GENOMIC DNA]</scope>
    <source>
        <strain evidence="3">F 1598</strain>
    </source>
</reference>
<gene>
    <name evidence="2" type="ORF">PILCRDRAFT_782995</name>
</gene>
<evidence type="ECO:0000313" key="3">
    <source>
        <dbReference type="Proteomes" id="UP000054166"/>
    </source>
</evidence>
<sequence length="392" mass="44170">MSSQKQQYHIPYYFRSQLRPVRRPVFLSQLGSSHDTPHHDQQTLDIASHDLPLARLRELSEDLEITNTLGRMVTFDVFTRTWVEWQRPVAASGLESFENLVRPLCPHAANGFRVGCEMHVHRKTDHGKVTWVFQASHDGCEFMVKIPDIPRSLDYILRDLNIRSPRNRRNRSHASTSSSPSLRIQRRHGRLNTARPIPLTPSSTSASSLSGPSPSSSSSPATPSSSSSVALTEGNDRLRAYDKVLKHVEHMENILNITCKSRSHEAADRDLPPTSLMSYHPTFKPVPFTHLQFYDSMIGRAVREWNSPAGVSTEVWFYILASNVLCYGCQKMYSIDGLEAHAPNGIFHSEASDWPLCNNAMQEKDSIIDISDDEDENLAILDKGKGCAYENS</sequence>
<feature type="region of interest" description="Disordered" evidence="1">
    <location>
        <begin position="166"/>
        <end position="232"/>
    </location>
</feature>
<organism evidence="2 3">
    <name type="scientific">Piloderma croceum (strain F 1598)</name>
    <dbReference type="NCBI Taxonomy" id="765440"/>
    <lineage>
        <taxon>Eukaryota</taxon>
        <taxon>Fungi</taxon>
        <taxon>Dikarya</taxon>
        <taxon>Basidiomycota</taxon>
        <taxon>Agaricomycotina</taxon>
        <taxon>Agaricomycetes</taxon>
        <taxon>Agaricomycetidae</taxon>
        <taxon>Atheliales</taxon>
        <taxon>Atheliaceae</taxon>
        <taxon>Piloderma</taxon>
    </lineage>
</organism>
<accession>A0A0C3C1V5</accession>
<dbReference type="HOGENOM" id="CLU_704200_0_0_1"/>
<proteinExistence type="predicted"/>
<dbReference type="EMBL" id="KN832990">
    <property type="protein sequence ID" value="KIM83577.1"/>
    <property type="molecule type" value="Genomic_DNA"/>
</dbReference>
<dbReference type="AlphaFoldDB" id="A0A0C3C1V5"/>